<feature type="signal peptide" evidence="1">
    <location>
        <begin position="1"/>
        <end position="20"/>
    </location>
</feature>
<dbReference type="STRING" id="1123069.ruthe_03279"/>
<dbReference type="EMBL" id="AOLV01000040">
    <property type="protein sequence ID" value="EPX82541.1"/>
    <property type="molecule type" value="Genomic_DNA"/>
</dbReference>
<dbReference type="Pfam" id="PF02643">
    <property type="entry name" value="DUF192"/>
    <property type="match status" value="1"/>
</dbReference>
<evidence type="ECO:0000256" key="1">
    <source>
        <dbReference type="SAM" id="SignalP"/>
    </source>
</evidence>
<dbReference type="PANTHER" id="PTHR37953:SF1">
    <property type="entry name" value="UPF0127 PROTEIN MJ1496"/>
    <property type="match status" value="1"/>
</dbReference>
<evidence type="ECO:0008006" key="4">
    <source>
        <dbReference type="Google" id="ProtNLM"/>
    </source>
</evidence>
<comment type="caution">
    <text evidence="2">The sequence shown here is derived from an EMBL/GenBank/DDBJ whole genome shotgun (WGS) entry which is preliminary data.</text>
</comment>
<keyword evidence="1" id="KW-0732">Signal</keyword>
<sequence length="155" mass="16371">MRRMIGWALLLTGVGGTAWAADCAEDRVTLRGSFGEASFTVVVADDAAERAQGLMHVEEMDPFSGMLFVYEEPQPVAFWMENTLIPLDMIFADATGTITRIHADAVPLDRTPIPGGDAVQFVLEINGGMAARLGLAVGDTLQHPAIGPGAADPCG</sequence>
<proteinExistence type="predicted"/>
<name>S9QM55_9RHOB</name>
<feature type="chain" id="PRO_5004555386" description="DUF192 domain-containing protein" evidence="1">
    <location>
        <begin position="21"/>
        <end position="155"/>
    </location>
</feature>
<dbReference type="InterPro" id="IPR038695">
    <property type="entry name" value="Saro_0823-like_sf"/>
</dbReference>
<dbReference type="AlphaFoldDB" id="S9QM55"/>
<keyword evidence="3" id="KW-1185">Reference proteome</keyword>
<accession>S9QM55</accession>
<organism evidence="2 3">
    <name type="scientific">Rubellimicrobium thermophilum DSM 16684</name>
    <dbReference type="NCBI Taxonomy" id="1123069"/>
    <lineage>
        <taxon>Bacteria</taxon>
        <taxon>Pseudomonadati</taxon>
        <taxon>Pseudomonadota</taxon>
        <taxon>Alphaproteobacteria</taxon>
        <taxon>Rhodobacterales</taxon>
        <taxon>Roseobacteraceae</taxon>
        <taxon>Rubellimicrobium</taxon>
    </lineage>
</organism>
<dbReference type="Gene3D" id="2.60.120.1140">
    <property type="entry name" value="Protein of unknown function DUF192"/>
    <property type="match status" value="1"/>
</dbReference>
<dbReference type="PATRIC" id="fig|1123069.3.peg.3249"/>
<reference evidence="2 3" key="1">
    <citation type="journal article" date="2013" name="Stand. Genomic Sci.">
        <title>Genome sequence of the reddish-pigmented Rubellimicrobium thermophilum type strain (DSM 16684(T)), a member of the Roseobacter clade.</title>
        <authorList>
            <person name="Fiebig A."/>
            <person name="Riedel T."/>
            <person name="Gronow S."/>
            <person name="Petersen J."/>
            <person name="Klenk H.P."/>
            <person name="Goker M."/>
        </authorList>
    </citation>
    <scope>NUCLEOTIDE SEQUENCE [LARGE SCALE GENOMIC DNA]</scope>
    <source>
        <strain evidence="2 3">DSM 16684</strain>
    </source>
</reference>
<evidence type="ECO:0000313" key="2">
    <source>
        <dbReference type="EMBL" id="EPX82541.1"/>
    </source>
</evidence>
<dbReference type="PANTHER" id="PTHR37953">
    <property type="entry name" value="UPF0127 PROTEIN MJ1496"/>
    <property type="match status" value="1"/>
</dbReference>
<dbReference type="HOGENOM" id="CLU_097039_2_1_5"/>
<protein>
    <recommendedName>
        <fullName evidence="4">DUF192 domain-containing protein</fullName>
    </recommendedName>
</protein>
<evidence type="ECO:0000313" key="3">
    <source>
        <dbReference type="Proteomes" id="UP000015346"/>
    </source>
</evidence>
<dbReference type="InterPro" id="IPR003795">
    <property type="entry name" value="DUF192"/>
</dbReference>
<gene>
    <name evidence="2" type="ORF">ruthe_03279</name>
</gene>
<dbReference type="Proteomes" id="UP000015346">
    <property type="component" value="Unassembled WGS sequence"/>
</dbReference>